<dbReference type="SUPFAM" id="SSF51735">
    <property type="entry name" value="NAD(P)-binding Rossmann-fold domains"/>
    <property type="match status" value="1"/>
</dbReference>
<dbReference type="GO" id="GO:0044877">
    <property type="term" value="F:protein-containing complex binding"/>
    <property type="evidence" value="ECO:0007669"/>
    <property type="project" value="TreeGrafter"/>
</dbReference>
<dbReference type="InterPro" id="IPR021295">
    <property type="entry name" value="DUF2867"/>
</dbReference>
<name>A0A1I2FAQ3_9MICO</name>
<dbReference type="SUPFAM" id="SSF55961">
    <property type="entry name" value="Bet v1-like"/>
    <property type="match status" value="1"/>
</dbReference>
<gene>
    <name evidence="3" type="ORF">SAMN04488035_1198</name>
</gene>
<evidence type="ECO:0000259" key="2">
    <source>
        <dbReference type="Pfam" id="PF13460"/>
    </source>
</evidence>
<keyword evidence="1" id="KW-0812">Transmembrane</keyword>
<dbReference type="Proteomes" id="UP000198520">
    <property type="component" value="Unassembled WGS sequence"/>
</dbReference>
<dbReference type="Pfam" id="PF11066">
    <property type="entry name" value="DUF2867"/>
    <property type="match status" value="1"/>
</dbReference>
<dbReference type="Gene3D" id="3.40.50.720">
    <property type="entry name" value="NAD(P)-binding Rossmann-like Domain"/>
    <property type="match status" value="1"/>
</dbReference>
<evidence type="ECO:0000313" key="4">
    <source>
        <dbReference type="Proteomes" id="UP000198520"/>
    </source>
</evidence>
<protein>
    <submittedName>
        <fullName evidence="3">Uncharacterized conserved protein YbjT, contains NAD(P)-binding and DUF2867 domains</fullName>
    </submittedName>
</protein>
<keyword evidence="4" id="KW-1185">Reference proteome</keyword>
<evidence type="ECO:0000256" key="1">
    <source>
        <dbReference type="SAM" id="Phobius"/>
    </source>
</evidence>
<feature type="transmembrane region" description="Helical" evidence="1">
    <location>
        <begin position="471"/>
        <end position="492"/>
    </location>
</feature>
<dbReference type="OrthoDB" id="9774199at2"/>
<dbReference type="Pfam" id="PF13460">
    <property type="entry name" value="NAD_binding_10"/>
    <property type="match status" value="1"/>
</dbReference>
<dbReference type="PANTHER" id="PTHR12126">
    <property type="entry name" value="NADH-UBIQUINONE OXIDOREDUCTASE 39 KDA SUBUNIT-RELATED"/>
    <property type="match status" value="1"/>
</dbReference>
<dbReference type="STRING" id="285351.SAMN04488035_1198"/>
<proteinExistence type="predicted"/>
<dbReference type="InterPro" id="IPR051207">
    <property type="entry name" value="ComplexI_NDUFA9_subunit"/>
</dbReference>
<dbReference type="AlphaFoldDB" id="A0A1I2FAQ3"/>
<keyword evidence="1" id="KW-1133">Transmembrane helix</keyword>
<dbReference type="EMBL" id="FONZ01000002">
    <property type="protein sequence ID" value="SFF01838.1"/>
    <property type="molecule type" value="Genomic_DNA"/>
</dbReference>
<organism evidence="3 4">
    <name type="scientific">Flavimobilis marinus</name>
    <dbReference type="NCBI Taxonomy" id="285351"/>
    <lineage>
        <taxon>Bacteria</taxon>
        <taxon>Bacillati</taxon>
        <taxon>Actinomycetota</taxon>
        <taxon>Actinomycetes</taxon>
        <taxon>Micrococcales</taxon>
        <taxon>Jonesiaceae</taxon>
        <taxon>Flavimobilis</taxon>
    </lineage>
</organism>
<dbReference type="InterPro" id="IPR036291">
    <property type="entry name" value="NAD(P)-bd_dom_sf"/>
</dbReference>
<reference evidence="4" key="1">
    <citation type="submission" date="2016-10" db="EMBL/GenBank/DDBJ databases">
        <authorList>
            <person name="Varghese N."/>
            <person name="Submissions S."/>
        </authorList>
    </citation>
    <scope>NUCLEOTIDE SEQUENCE [LARGE SCALE GENOMIC DNA]</scope>
    <source>
        <strain evidence="4">DSM 19083</strain>
    </source>
</reference>
<sequence>MHTDAPDAAPPPQPTSGERVLVTGATGYIGGRLVPLLLDAGYRVRVLVRTPAKLASAPWRDAVEVVQGDLGSDADVEQACRDVGVMYYLVHSMGGKGDFERTERETAERVARATTAAGVRRVVYLGGLHADDVELSTHMRSRAAVGDTLLAGDVPAVVLQAGVVIGSGSASFEMIRHLTENLPVMPAPSWVHNKIEPIAIRDVLHYLLHAASLPGDVNRAFDIGCREQLTYAALMYGYAREAGLPSRRIYSSPFPAPTLAGWWVALVTPIPHAMAVPLVQSLQQDAITRERDIDALIPPPERGLLGYREAVRLALARMNDGEVETTWTSAGSSSDPLPSDPDWSGRTVYVDARERRTSVAPEHVWEVIEGIGGANGWYSLPAAWVIRGLFDKIAGGAGHNRGRRHPQRLVVGDAVDWWRVEAIERGRLLRLRAEMRVPGGAWLELVAEPDGTGTRYRQRAIYFPRGLAGKLYWWAIWPFHGLIFPSMARNILARAATRAQRGS</sequence>
<dbReference type="PANTHER" id="PTHR12126:SF11">
    <property type="entry name" value="NADH DEHYDROGENASE [UBIQUINONE] 1 ALPHA SUBCOMPLEX SUBUNIT 9, MITOCHONDRIAL"/>
    <property type="match status" value="1"/>
</dbReference>
<dbReference type="InterPro" id="IPR016040">
    <property type="entry name" value="NAD(P)-bd_dom"/>
</dbReference>
<feature type="domain" description="NAD(P)-binding" evidence="2">
    <location>
        <begin position="24"/>
        <end position="134"/>
    </location>
</feature>
<dbReference type="RefSeq" id="WP_093376138.1">
    <property type="nucleotide sequence ID" value="NZ_BNAN01000002.1"/>
</dbReference>
<keyword evidence="1" id="KW-0472">Membrane</keyword>
<evidence type="ECO:0000313" key="3">
    <source>
        <dbReference type="EMBL" id="SFF01838.1"/>
    </source>
</evidence>
<accession>A0A1I2FAQ3</accession>